<protein>
    <recommendedName>
        <fullName evidence="3">DUF1654 domain-containing protein</fullName>
    </recommendedName>
</protein>
<evidence type="ECO:0008006" key="3">
    <source>
        <dbReference type="Google" id="ProtNLM"/>
    </source>
</evidence>
<dbReference type="Pfam" id="PF07867">
    <property type="entry name" value="DUF1654"/>
    <property type="match status" value="1"/>
</dbReference>
<dbReference type="Proteomes" id="UP000078356">
    <property type="component" value="Unassembled WGS sequence"/>
</dbReference>
<proteinExistence type="predicted"/>
<dbReference type="AlphaFoldDB" id="A0A178LD97"/>
<dbReference type="EMBL" id="LWCR01000023">
    <property type="protein sequence ID" value="OAN28214.1"/>
    <property type="molecule type" value="Genomic_DNA"/>
</dbReference>
<name>A0A178LD97_9PSED</name>
<sequence length="85" mass="9777">MEPVPMAHSQPPQPTSYERLTMRVSRLVNNARGILDKHVHVERLAASREDWALLLEAFGETEGLIVAHRDDGSIDLFWRVSYDDY</sequence>
<evidence type="ECO:0000313" key="2">
    <source>
        <dbReference type="Proteomes" id="UP000078356"/>
    </source>
</evidence>
<organism evidence="1 2">
    <name type="scientific">Pseudomonas oryzihabitans</name>
    <dbReference type="NCBI Taxonomy" id="47885"/>
    <lineage>
        <taxon>Bacteria</taxon>
        <taxon>Pseudomonadati</taxon>
        <taxon>Pseudomonadota</taxon>
        <taxon>Gammaproteobacteria</taxon>
        <taxon>Pseudomonadales</taxon>
        <taxon>Pseudomonadaceae</taxon>
        <taxon>Pseudomonas</taxon>
    </lineage>
</organism>
<accession>A0A178LD97</accession>
<dbReference type="InterPro" id="IPR012449">
    <property type="entry name" value="Phage_F116_Orf28"/>
</dbReference>
<evidence type="ECO:0000313" key="1">
    <source>
        <dbReference type="EMBL" id="OAN28214.1"/>
    </source>
</evidence>
<gene>
    <name evidence="1" type="ORF">A4V15_03890</name>
</gene>
<dbReference type="OrthoDB" id="6183446at2"/>
<reference evidence="1 2" key="1">
    <citation type="submission" date="2016-04" db="EMBL/GenBank/DDBJ databases">
        <title>Draft Genome Sequences of Staphylococcus capitis Strain H36, S. capitis Strain H65, S. cohnii Strain H62, S. hominis Strain H69, Mycobacterium iranicum Strain H39, Plantibacter sp. Strain H53, Pseudomonas oryzihabitans Strain H72, and Microbacterium sp. Strain H83, isolated from residential settings.</title>
        <authorList>
            <person name="Lymperopoulou D."/>
            <person name="Adams R.I."/>
            <person name="Lindow S."/>
            <person name="Coil D.A."/>
            <person name="Jospin G."/>
            <person name="Eisen J.A."/>
        </authorList>
    </citation>
    <scope>NUCLEOTIDE SEQUENCE [LARGE SCALE GENOMIC DNA]</scope>
    <source>
        <strain evidence="1 2">H72</strain>
    </source>
</reference>
<comment type="caution">
    <text evidence="1">The sequence shown here is derived from an EMBL/GenBank/DDBJ whole genome shotgun (WGS) entry which is preliminary data.</text>
</comment>